<feature type="region of interest" description="Disordered" evidence="1">
    <location>
        <begin position="1"/>
        <end position="24"/>
    </location>
</feature>
<keyword evidence="4" id="KW-1185">Reference proteome</keyword>
<protein>
    <recommendedName>
        <fullName evidence="2">PH domain-containing protein</fullName>
    </recommendedName>
</protein>
<dbReference type="Gene3D" id="2.30.29.30">
    <property type="entry name" value="Pleckstrin-homology domain (PH domain)/Phosphotyrosine-binding domain (PTB)"/>
    <property type="match status" value="1"/>
</dbReference>
<feature type="domain" description="PH" evidence="2">
    <location>
        <begin position="538"/>
        <end position="663"/>
    </location>
</feature>
<evidence type="ECO:0000313" key="3">
    <source>
        <dbReference type="EMBL" id="KAL3765898.1"/>
    </source>
</evidence>
<comment type="caution">
    <text evidence="3">The sequence shown here is derived from an EMBL/GenBank/DDBJ whole genome shotgun (WGS) entry which is preliminary data.</text>
</comment>
<dbReference type="InterPro" id="IPR001849">
    <property type="entry name" value="PH_domain"/>
</dbReference>
<evidence type="ECO:0000256" key="1">
    <source>
        <dbReference type="SAM" id="MobiDB-lite"/>
    </source>
</evidence>
<dbReference type="SUPFAM" id="SSF50729">
    <property type="entry name" value="PH domain-like"/>
    <property type="match status" value="1"/>
</dbReference>
<sequence length="869" mass="95889">MSFNFSPRSIPKSRSAESPPNRQESHRIYLQIFAPHSASHSNAPSNSSTNPVVIHSHDSHEVHPPTYPITAPGAPYQFPTSSDSSVSTFASYTFSSISATPASSIADTSIPTAGTCAHENRGSVRPKPSQVKPRYVGYPSTSTTSAAVRLTDRARSKDVTALLRGKFGLPPISIHVGSTDRNISNMRQVLQTPARLSNSIIENDNEHEVDVLVLVGTLEKPPKGYIRFEHEVILEEQHRLENFRHFKSARAAVCKRTGGQEMPVSASADTIRASGGEKGQFASSVENFPSIQEIGHSFSSAEDVTNITSGASSTIGLDLSSSRGGNALRTTTWGFVAGGINEPIRNSGNQHPVVDMPVPIEIPEECSSEQGVKSLSLPTNYNLNVAHDYEYDSEPIHIIRTIHPEEHPLKVRDEMMMTLMQLRREAECEMGLRLHLNDESGEKNESLLGQQLAKPTFRWFFQPCSALGGSLTSSNSSKIQNIPSYIDLEGYCTGDEETDSSMGDDEECKAEETFPDAMKTLVKERCHIAMLRDLSDPSFVVSGYLLKQSHKDLNVWRRVYCVLGEDRLWTIQRMKTLTNGSDASITFLGNADVLCSLRLGEHSYVKVHRALLLESCDATDSPLGRRLPNAFRIVPFSGPSHTYRAFTASSFKVWTSTLAEKITLKHGDGLLDLANVIAEDEAVARSKRHDDIAISPLLDKILVVHGPPDVHLPPLSADVTRFGLSVAEYRELCRHVSHAMAPHRSYASQKARYDEFLSMVSSCWEDARVVASKSAQLLHSFAAHQNNRPEQGDKSISLVMDSLLKEQKALQSRLGKRWDEIRTSPHHVIDSESSEDSNLALPPIDLFDSLLDMFQSICADHLPSQISTY</sequence>
<dbReference type="SMART" id="SM00233">
    <property type="entry name" value="PH"/>
    <property type="match status" value="1"/>
</dbReference>
<reference evidence="3 4" key="1">
    <citation type="submission" date="2024-10" db="EMBL/GenBank/DDBJ databases">
        <title>Updated reference genomes for cyclostephanoid diatoms.</title>
        <authorList>
            <person name="Roberts W.R."/>
            <person name="Alverson A.J."/>
        </authorList>
    </citation>
    <scope>NUCLEOTIDE SEQUENCE [LARGE SCALE GENOMIC DNA]</scope>
    <source>
        <strain evidence="3 4">AJA010-31</strain>
    </source>
</reference>
<organism evidence="3 4">
    <name type="scientific">Cyclotella atomus</name>
    <dbReference type="NCBI Taxonomy" id="382360"/>
    <lineage>
        <taxon>Eukaryota</taxon>
        <taxon>Sar</taxon>
        <taxon>Stramenopiles</taxon>
        <taxon>Ochrophyta</taxon>
        <taxon>Bacillariophyta</taxon>
        <taxon>Coscinodiscophyceae</taxon>
        <taxon>Thalassiosirophycidae</taxon>
        <taxon>Stephanodiscales</taxon>
        <taxon>Stephanodiscaceae</taxon>
        <taxon>Cyclotella</taxon>
    </lineage>
</organism>
<evidence type="ECO:0000313" key="4">
    <source>
        <dbReference type="Proteomes" id="UP001530400"/>
    </source>
</evidence>
<accession>A0ABD3MQ52</accession>
<dbReference type="AlphaFoldDB" id="A0ABD3MQ52"/>
<dbReference type="EMBL" id="JALLPJ020001394">
    <property type="protein sequence ID" value="KAL3765898.1"/>
    <property type="molecule type" value="Genomic_DNA"/>
</dbReference>
<feature type="region of interest" description="Disordered" evidence="1">
    <location>
        <begin position="113"/>
        <end position="138"/>
    </location>
</feature>
<gene>
    <name evidence="3" type="ORF">ACHAWO_007585</name>
</gene>
<name>A0ABD3MQ52_9STRA</name>
<feature type="compositionally biased region" description="Low complexity" evidence="1">
    <location>
        <begin position="37"/>
        <end position="48"/>
    </location>
</feature>
<dbReference type="InterPro" id="IPR011993">
    <property type="entry name" value="PH-like_dom_sf"/>
</dbReference>
<proteinExistence type="predicted"/>
<dbReference type="PROSITE" id="PS50003">
    <property type="entry name" value="PH_DOMAIN"/>
    <property type="match status" value="1"/>
</dbReference>
<dbReference type="Proteomes" id="UP001530400">
    <property type="component" value="Unassembled WGS sequence"/>
</dbReference>
<evidence type="ECO:0000259" key="2">
    <source>
        <dbReference type="PROSITE" id="PS50003"/>
    </source>
</evidence>
<feature type="region of interest" description="Disordered" evidence="1">
    <location>
        <begin position="37"/>
        <end position="73"/>
    </location>
</feature>